<feature type="transmembrane region" description="Helical" evidence="1">
    <location>
        <begin position="21"/>
        <end position="41"/>
    </location>
</feature>
<keyword evidence="4" id="KW-1185">Reference proteome</keyword>
<dbReference type="EMBL" id="JBHSSA010000120">
    <property type="protein sequence ID" value="MFC6255345.1"/>
    <property type="molecule type" value="Genomic_DNA"/>
</dbReference>
<feature type="transmembrane region" description="Helical" evidence="1">
    <location>
        <begin position="47"/>
        <end position="68"/>
    </location>
</feature>
<dbReference type="RefSeq" id="WP_171001138.1">
    <property type="nucleotide sequence ID" value="NZ_BJDO01000001.1"/>
</dbReference>
<evidence type="ECO:0000313" key="4">
    <source>
        <dbReference type="Proteomes" id="UP001596190"/>
    </source>
</evidence>
<protein>
    <submittedName>
        <fullName evidence="3">PH domain-containing protein</fullName>
    </submittedName>
</protein>
<organism evidence="3 4">
    <name type="scientific">Secundilactobacillus hailunensis</name>
    <dbReference type="NCBI Taxonomy" id="2559923"/>
    <lineage>
        <taxon>Bacteria</taxon>
        <taxon>Bacillati</taxon>
        <taxon>Bacillota</taxon>
        <taxon>Bacilli</taxon>
        <taxon>Lactobacillales</taxon>
        <taxon>Lactobacillaceae</taxon>
        <taxon>Secundilactobacillus</taxon>
    </lineage>
</organism>
<feature type="domain" description="YdbS-like PH" evidence="2">
    <location>
        <begin position="70"/>
        <end position="146"/>
    </location>
</feature>
<keyword evidence="1" id="KW-0472">Membrane</keyword>
<keyword evidence="1" id="KW-1133">Transmembrane helix</keyword>
<name>A0ABW1TDH8_9LACO</name>
<evidence type="ECO:0000256" key="1">
    <source>
        <dbReference type="SAM" id="Phobius"/>
    </source>
</evidence>
<sequence length="158" mass="17841">MMASGQALPAKIKTVWRISAGCSFLVGLLITGGLLTATVIWQWSRLFWLISAGLTIAEVVIELALIPYRYRFWRYRISERDVEIESGFFFHQQTAIPINRIQNVTLEAGPILQWQKLQTVSIETAATTHKIESVLPETAQQLKQQIMGLALEATPDDR</sequence>
<dbReference type="InterPro" id="IPR005182">
    <property type="entry name" value="YdbS-like_PH"/>
</dbReference>
<accession>A0ABW1TDH8</accession>
<reference evidence="4" key="1">
    <citation type="journal article" date="2019" name="Int. J. Syst. Evol. Microbiol.">
        <title>The Global Catalogue of Microorganisms (GCM) 10K type strain sequencing project: providing services to taxonomists for standard genome sequencing and annotation.</title>
        <authorList>
            <consortium name="The Broad Institute Genomics Platform"/>
            <consortium name="The Broad Institute Genome Sequencing Center for Infectious Disease"/>
            <person name="Wu L."/>
            <person name="Ma J."/>
        </authorList>
    </citation>
    <scope>NUCLEOTIDE SEQUENCE [LARGE SCALE GENOMIC DNA]</scope>
    <source>
        <strain evidence="4">CCM 8950</strain>
    </source>
</reference>
<keyword evidence="1" id="KW-0812">Transmembrane</keyword>
<dbReference type="PANTHER" id="PTHR34473">
    <property type="entry name" value="UPF0699 TRANSMEMBRANE PROTEIN YDBS"/>
    <property type="match status" value="1"/>
</dbReference>
<comment type="caution">
    <text evidence="3">The sequence shown here is derived from an EMBL/GenBank/DDBJ whole genome shotgun (WGS) entry which is preliminary data.</text>
</comment>
<evidence type="ECO:0000313" key="3">
    <source>
        <dbReference type="EMBL" id="MFC6255345.1"/>
    </source>
</evidence>
<proteinExistence type="predicted"/>
<dbReference type="Pfam" id="PF03703">
    <property type="entry name" value="bPH_2"/>
    <property type="match status" value="1"/>
</dbReference>
<gene>
    <name evidence="3" type="ORF">ACFP1H_12200</name>
</gene>
<dbReference type="PANTHER" id="PTHR34473:SF2">
    <property type="entry name" value="UPF0699 TRANSMEMBRANE PROTEIN YDBT"/>
    <property type="match status" value="1"/>
</dbReference>
<dbReference type="Proteomes" id="UP001596190">
    <property type="component" value="Unassembled WGS sequence"/>
</dbReference>
<evidence type="ECO:0000259" key="2">
    <source>
        <dbReference type="Pfam" id="PF03703"/>
    </source>
</evidence>